<dbReference type="CDD" id="cd07735">
    <property type="entry name" value="class_II_PDE_MBL-fold"/>
    <property type="match status" value="1"/>
</dbReference>
<proteinExistence type="predicted"/>
<sequence length="254" mass="28220">MKMKTLGCSGGIGANLRTTTLLVDDDILIDGGTGLSDLSLEELARIDHIFITHSHLDHTACIPLMIDSVARYRSKPIRLYATEAVLRILREHMFNWLLWPDFSCIPSEAEPFVTYHTVAVGEGVVLGSRRITPIPAQHVVPAVGYHLDSGDGSLVFTGDTTSNDALWDAVNRIDNLRYLIIETAFSDEQKEIAILSKHLCPDLLAKELAKLRRPADIYVTHLKPGEESIIANEVEESVGSFCPKILRRGQLFEF</sequence>
<dbReference type="InterPro" id="IPR001279">
    <property type="entry name" value="Metallo-B-lactamas"/>
</dbReference>
<dbReference type="AlphaFoldDB" id="A0A3M8QT49"/>
<dbReference type="GO" id="GO:0004115">
    <property type="term" value="F:3',5'-cyclic-AMP phosphodiesterase activity"/>
    <property type="evidence" value="ECO:0007669"/>
    <property type="project" value="InterPro"/>
</dbReference>
<dbReference type="PANTHER" id="PTHR28283:SF1">
    <property type="entry name" value="3',5'-CYCLIC-NUCLEOTIDE PHOSPHODIESTERASE 1"/>
    <property type="match status" value="1"/>
</dbReference>
<accession>A0A3M8QT49</accession>
<dbReference type="GO" id="GO:0047555">
    <property type="term" value="F:3',5'-cyclic-GMP phosphodiesterase activity"/>
    <property type="evidence" value="ECO:0007669"/>
    <property type="project" value="TreeGrafter"/>
</dbReference>
<gene>
    <name evidence="2" type="ORF">EC580_12450</name>
</gene>
<reference evidence="2" key="1">
    <citation type="submission" date="2018-10" db="EMBL/GenBank/DDBJ databases">
        <title>Acidithiobacillus sulfuriphilus sp. nov.: an extremely acidophilic sulfur-oxidizing chemolithotroph isolated from a neutral pH environment.</title>
        <authorList>
            <person name="Falagan C."/>
            <person name="Moya-Beltran A."/>
            <person name="Quatrini R."/>
            <person name="Johnson D.B."/>
        </authorList>
    </citation>
    <scope>NUCLEOTIDE SEQUENCE [LARGE SCALE GENOMIC DNA]</scope>
    <source>
        <strain evidence="2">CJ-2</strain>
    </source>
</reference>
<dbReference type="PRINTS" id="PR00388">
    <property type="entry name" value="PDIESTERASE2"/>
</dbReference>
<dbReference type="SMART" id="SM00849">
    <property type="entry name" value="Lactamase_B"/>
    <property type="match status" value="1"/>
</dbReference>
<dbReference type="PANTHER" id="PTHR28283">
    <property type="entry name" value="3',5'-CYCLIC-NUCLEOTIDE PHOSPHODIESTERASE 1"/>
    <property type="match status" value="1"/>
</dbReference>
<evidence type="ECO:0000259" key="1">
    <source>
        <dbReference type="SMART" id="SM00849"/>
    </source>
</evidence>
<dbReference type="SUPFAM" id="SSF56281">
    <property type="entry name" value="Metallo-hydrolase/oxidoreductase"/>
    <property type="match status" value="1"/>
</dbReference>
<dbReference type="InterPro" id="IPR036866">
    <property type="entry name" value="RibonucZ/Hydroxyglut_hydro"/>
</dbReference>
<dbReference type="EMBL" id="RIZI01000190">
    <property type="protein sequence ID" value="RNF58662.1"/>
    <property type="molecule type" value="Genomic_DNA"/>
</dbReference>
<feature type="domain" description="Metallo-beta-lactamase" evidence="1">
    <location>
        <begin position="17"/>
        <end position="221"/>
    </location>
</feature>
<protein>
    <submittedName>
        <fullName evidence="2">3',5'-cyclic-nucleotide phosphodiesterase</fullName>
    </submittedName>
</protein>
<dbReference type="GO" id="GO:0006198">
    <property type="term" value="P:cAMP catabolic process"/>
    <property type="evidence" value="ECO:0007669"/>
    <property type="project" value="InterPro"/>
</dbReference>
<dbReference type="RefSeq" id="WP_123105536.1">
    <property type="nucleotide sequence ID" value="NZ_CP127527.1"/>
</dbReference>
<name>A0A3M8QT49_9PROT</name>
<dbReference type="GO" id="GO:1902660">
    <property type="term" value="P:negative regulation of glucose mediated signaling pathway"/>
    <property type="evidence" value="ECO:0007669"/>
    <property type="project" value="TreeGrafter"/>
</dbReference>
<dbReference type="Pfam" id="PF12706">
    <property type="entry name" value="Lactamase_B_2"/>
    <property type="match status" value="1"/>
</dbReference>
<organism evidence="2">
    <name type="scientific">Acidithiobacillus sulfuriphilus</name>
    <dbReference type="NCBI Taxonomy" id="1867749"/>
    <lineage>
        <taxon>Bacteria</taxon>
        <taxon>Pseudomonadati</taxon>
        <taxon>Pseudomonadota</taxon>
        <taxon>Acidithiobacillia</taxon>
        <taxon>Acidithiobacillales</taxon>
        <taxon>Acidithiobacillaceae</taxon>
        <taxon>Acidithiobacillus</taxon>
    </lineage>
</organism>
<dbReference type="InterPro" id="IPR000396">
    <property type="entry name" value="Pdiesterase2"/>
</dbReference>
<dbReference type="OrthoDB" id="9803916at2"/>
<comment type="caution">
    <text evidence="2">The sequence shown here is derived from an EMBL/GenBank/DDBJ whole genome shotgun (WGS) entry which is preliminary data.</text>
</comment>
<dbReference type="Gene3D" id="3.60.15.10">
    <property type="entry name" value="Ribonuclease Z/Hydroxyacylglutathione hydrolase-like"/>
    <property type="match status" value="1"/>
</dbReference>
<evidence type="ECO:0000313" key="2">
    <source>
        <dbReference type="EMBL" id="RNF58662.1"/>
    </source>
</evidence>